<dbReference type="AlphaFoldDB" id="A0A2U1AQX5"/>
<evidence type="ECO:0000313" key="4">
    <source>
        <dbReference type="Proteomes" id="UP000245959"/>
    </source>
</evidence>
<keyword evidence="4" id="KW-1185">Reference proteome</keyword>
<organism evidence="3 4">
    <name type="scientific">Victivallis vadensis</name>
    <dbReference type="NCBI Taxonomy" id="172901"/>
    <lineage>
        <taxon>Bacteria</taxon>
        <taxon>Pseudomonadati</taxon>
        <taxon>Lentisphaerota</taxon>
        <taxon>Lentisphaeria</taxon>
        <taxon>Victivallales</taxon>
        <taxon>Victivallaceae</taxon>
        <taxon>Victivallis</taxon>
    </lineage>
</organism>
<name>A0A2U1AQX5_9BACT</name>
<dbReference type="Proteomes" id="UP000245959">
    <property type="component" value="Unassembled WGS sequence"/>
</dbReference>
<evidence type="ECO:0000313" key="2">
    <source>
        <dbReference type="EMBL" id="NMD88502.1"/>
    </source>
</evidence>
<keyword evidence="1" id="KW-0812">Transmembrane</keyword>
<feature type="transmembrane region" description="Helical" evidence="1">
    <location>
        <begin position="215"/>
        <end position="240"/>
    </location>
</feature>
<reference evidence="2 5" key="2">
    <citation type="submission" date="2020-04" db="EMBL/GenBank/DDBJ databases">
        <authorList>
            <person name="Hitch T.C.A."/>
            <person name="Wylensek D."/>
            <person name="Clavel T."/>
        </authorList>
    </citation>
    <scope>NUCLEOTIDE SEQUENCE [LARGE SCALE GENOMIC DNA]</scope>
    <source>
        <strain evidence="2 5">COR2-253-APC-1A</strain>
    </source>
</reference>
<feature type="transmembrane region" description="Helical" evidence="1">
    <location>
        <begin position="33"/>
        <end position="54"/>
    </location>
</feature>
<proteinExistence type="predicted"/>
<feature type="transmembrane region" description="Helical" evidence="1">
    <location>
        <begin position="66"/>
        <end position="88"/>
    </location>
</feature>
<evidence type="ECO:0000313" key="3">
    <source>
        <dbReference type="EMBL" id="PVY38814.1"/>
    </source>
</evidence>
<feature type="transmembrane region" description="Helical" evidence="1">
    <location>
        <begin position="151"/>
        <end position="172"/>
    </location>
</feature>
<dbReference type="InterPro" id="IPR037185">
    <property type="entry name" value="EmrE-like"/>
</dbReference>
<dbReference type="RefSeq" id="WP_116884927.1">
    <property type="nucleotide sequence ID" value="NZ_CABMMC010000115.1"/>
</dbReference>
<keyword evidence="1" id="KW-1133">Transmembrane helix</keyword>
<dbReference type="GeneID" id="78296217"/>
<feature type="transmembrane region" description="Helical" evidence="1">
    <location>
        <begin position="276"/>
        <end position="296"/>
    </location>
</feature>
<evidence type="ECO:0000256" key="1">
    <source>
        <dbReference type="SAM" id="Phobius"/>
    </source>
</evidence>
<sequence>MFLGIVAGLACALFQSVSYVCSAGFMLRYKSSLRLVIFSQLVMGAFCLPFAPFLFPPQLLECLPEFILWVIAWIGCFTVGQIGFFTTLRSIEASRMSSLLGLKILVLAMICVLFAGTPLSGLQWFAVLLSTVAAVGMNWSGGAHFTRKGLFWLLVTLVAYSLTDMVETRLVLLPKSGNIIRDSFAIGTVCYAVLGILTLPLLARFRWSTRQFVKAAPFAVSWYLSQVALFVCFGLLGTVFGNVIQASRGLISIALGILLLHYGFGRLDARISRAMWLRRAAAAILMAAGIILYSLAKL</sequence>
<evidence type="ECO:0000313" key="5">
    <source>
        <dbReference type="Proteomes" id="UP000576225"/>
    </source>
</evidence>
<protein>
    <submittedName>
        <fullName evidence="2">EamA family transporter</fullName>
    </submittedName>
    <submittedName>
        <fullName evidence="3">EamA-like transporter family protein</fullName>
    </submittedName>
</protein>
<comment type="caution">
    <text evidence="3">The sequence shown here is derived from an EMBL/GenBank/DDBJ whole genome shotgun (WGS) entry which is preliminary data.</text>
</comment>
<dbReference type="SUPFAM" id="SSF103481">
    <property type="entry name" value="Multidrug resistance efflux transporter EmrE"/>
    <property type="match status" value="1"/>
</dbReference>
<feature type="transmembrane region" description="Helical" evidence="1">
    <location>
        <begin position="184"/>
        <end position="203"/>
    </location>
</feature>
<feature type="transmembrane region" description="Helical" evidence="1">
    <location>
        <begin position="246"/>
        <end position="264"/>
    </location>
</feature>
<keyword evidence="1" id="KW-0472">Membrane</keyword>
<feature type="transmembrane region" description="Helical" evidence="1">
    <location>
        <begin position="122"/>
        <end position="139"/>
    </location>
</feature>
<dbReference type="EMBL" id="JABAEW010000048">
    <property type="protein sequence ID" value="NMD88502.1"/>
    <property type="molecule type" value="Genomic_DNA"/>
</dbReference>
<feature type="transmembrane region" description="Helical" evidence="1">
    <location>
        <begin position="6"/>
        <end position="26"/>
    </location>
</feature>
<dbReference type="EMBL" id="QEKH01000024">
    <property type="protein sequence ID" value="PVY38814.1"/>
    <property type="molecule type" value="Genomic_DNA"/>
</dbReference>
<feature type="transmembrane region" description="Helical" evidence="1">
    <location>
        <begin position="100"/>
        <end position="116"/>
    </location>
</feature>
<dbReference type="Proteomes" id="UP000576225">
    <property type="component" value="Unassembled WGS sequence"/>
</dbReference>
<accession>A0A2U1AQX5</accession>
<reference evidence="3 4" key="1">
    <citation type="submission" date="2018-04" db="EMBL/GenBank/DDBJ databases">
        <title>Genomic Encyclopedia of Type Strains, Phase IV (KMG-IV): sequencing the most valuable type-strain genomes for metagenomic binning, comparative biology and taxonomic classification.</title>
        <authorList>
            <person name="Goeker M."/>
        </authorList>
    </citation>
    <scope>NUCLEOTIDE SEQUENCE [LARGE SCALE GENOMIC DNA]</scope>
    <source>
        <strain evidence="3 4">DSM 14823</strain>
    </source>
</reference>
<dbReference type="OrthoDB" id="5584577at2"/>
<gene>
    <name evidence="3" type="ORF">C8D82_12450</name>
    <name evidence="2" type="ORF">HF882_18090</name>
</gene>